<dbReference type="PANTHER" id="PTHR16172:SF41">
    <property type="entry name" value="MAJOR FACILITATOR SUPERFAMILY DOMAIN-CONTAINING PROTEIN 6-LIKE"/>
    <property type="match status" value="1"/>
</dbReference>
<gene>
    <name evidence="8" type="ORF">LARSCL_LOCUS21243</name>
</gene>
<comment type="caution">
    <text evidence="8">The sequence shown here is derived from an EMBL/GenBank/DDBJ whole genome shotgun (WGS) entry which is preliminary data.</text>
</comment>
<feature type="transmembrane region" description="Helical" evidence="6">
    <location>
        <begin position="183"/>
        <end position="201"/>
    </location>
</feature>
<sequence length="316" mass="35650">MVWIFIYGIAIVLSFVSESAANRCFDVISADLSNRHNSDYGKQRMWSILGTAVGPSLAGLILEKNASEESDKNYFPIFVCAAIFTILSIVPIWNINSEFHKPASNLCKKSLELMKKYEISLFFLLLLVAGISFNFQILYGNWYLQNLGASDLLIGISKGIANLCGLPFLYASEWLFDQTGVRSFFVLSLFCYVFYSFAFSLMREPWLAMGFELANVFAFVLFWPAVMRYCKEIAPLEMQATIKGIAGVLHFSIARIGVFMIGSYVMDNYGGRMAYQVTGYICFGYAAIYGADLIIQHLHKEKTGLRSNRDKRETTV</sequence>
<dbReference type="AlphaFoldDB" id="A0AAV2BSG9"/>
<dbReference type="EMBL" id="CAXIEN010000491">
    <property type="protein sequence ID" value="CAL1299245.1"/>
    <property type="molecule type" value="Genomic_DNA"/>
</dbReference>
<feature type="transmembrane region" description="Helical" evidence="6">
    <location>
        <begin position="6"/>
        <end position="25"/>
    </location>
</feature>
<evidence type="ECO:0000256" key="5">
    <source>
        <dbReference type="ARBA" id="ARBA00023136"/>
    </source>
</evidence>
<keyword evidence="5 6" id="KW-0472">Membrane</keyword>
<feature type="transmembrane region" description="Helical" evidence="6">
    <location>
        <begin position="247"/>
        <end position="265"/>
    </location>
</feature>
<dbReference type="InterPro" id="IPR051717">
    <property type="entry name" value="MFS_MFSD6"/>
</dbReference>
<evidence type="ECO:0000256" key="3">
    <source>
        <dbReference type="ARBA" id="ARBA00022692"/>
    </source>
</evidence>
<comment type="similarity">
    <text evidence="2">Belongs to the major facilitator superfamily. MFSD6 family.</text>
</comment>
<keyword evidence="3 6" id="KW-0812">Transmembrane</keyword>
<name>A0AAV2BSG9_9ARAC</name>
<organism evidence="8 9">
    <name type="scientific">Larinioides sclopetarius</name>
    <dbReference type="NCBI Taxonomy" id="280406"/>
    <lineage>
        <taxon>Eukaryota</taxon>
        <taxon>Metazoa</taxon>
        <taxon>Ecdysozoa</taxon>
        <taxon>Arthropoda</taxon>
        <taxon>Chelicerata</taxon>
        <taxon>Arachnida</taxon>
        <taxon>Araneae</taxon>
        <taxon>Araneomorphae</taxon>
        <taxon>Entelegynae</taxon>
        <taxon>Araneoidea</taxon>
        <taxon>Araneidae</taxon>
        <taxon>Larinioides</taxon>
    </lineage>
</organism>
<dbReference type="InterPro" id="IPR036259">
    <property type="entry name" value="MFS_trans_sf"/>
</dbReference>
<keyword evidence="9" id="KW-1185">Reference proteome</keyword>
<evidence type="ECO:0000256" key="4">
    <source>
        <dbReference type="ARBA" id="ARBA00022989"/>
    </source>
</evidence>
<dbReference type="InterPro" id="IPR024989">
    <property type="entry name" value="MFS_assoc_dom"/>
</dbReference>
<feature type="transmembrane region" description="Helical" evidence="6">
    <location>
        <begin position="277"/>
        <end position="295"/>
    </location>
</feature>
<dbReference type="PANTHER" id="PTHR16172">
    <property type="entry name" value="MAJOR FACILITATOR SUPERFAMILY DOMAIN-CONTAINING PROTEIN 6-LIKE"/>
    <property type="match status" value="1"/>
</dbReference>
<dbReference type="Pfam" id="PF12832">
    <property type="entry name" value="MFS_1_like"/>
    <property type="match status" value="1"/>
</dbReference>
<feature type="transmembrane region" description="Helical" evidence="6">
    <location>
        <begin position="207"/>
        <end position="226"/>
    </location>
</feature>
<evidence type="ECO:0000256" key="1">
    <source>
        <dbReference type="ARBA" id="ARBA00004141"/>
    </source>
</evidence>
<evidence type="ECO:0000256" key="2">
    <source>
        <dbReference type="ARBA" id="ARBA00005241"/>
    </source>
</evidence>
<feature type="transmembrane region" description="Helical" evidence="6">
    <location>
        <begin position="74"/>
        <end position="96"/>
    </location>
</feature>
<feature type="transmembrane region" description="Helical" evidence="6">
    <location>
        <begin position="117"/>
        <end position="140"/>
    </location>
</feature>
<keyword evidence="4 6" id="KW-1133">Transmembrane helix</keyword>
<comment type="subcellular location">
    <subcellularLocation>
        <location evidence="1">Membrane</location>
        <topology evidence="1">Multi-pass membrane protein</topology>
    </subcellularLocation>
</comment>
<evidence type="ECO:0000256" key="6">
    <source>
        <dbReference type="SAM" id="Phobius"/>
    </source>
</evidence>
<dbReference type="Gene3D" id="1.20.1250.20">
    <property type="entry name" value="MFS general substrate transporter like domains"/>
    <property type="match status" value="2"/>
</dbReference>
<protein>
    <recommendedName>
        <fullName evidence="7">Major facilitator superfamily associated domain-containing protein</fullName>
    </recommendedName>
</protein>
<dbReference type="GO" id="GO:0016020">
    <property type="term" value="C:membrane"/>
    <property type="evidence" value="ECO:0007669"/>
    <property type="project" value="UniProtKB-SubCell"/>
</dbReference>
<accession>A0AAV2BSG9</accession>
<feature type="domain" description="Major facilitator superfamily associated" evidence="7">
    <location>
        <begin position="9"/>
        <end position="276"/>
    </location>
</feature>
<evidence type="ECO:0000259" key="7">
    <source>
        <dbReference type="Pfam" id="PF12832"/>
    </source>
</evidence>
<dbReference type="SUPFAM" id="SSF103473">
    <property type="entry name" value="MFS general substrate transporter"/>
    <property type="match status" value="1"/>
</dbReference>
<feature type="transmembrane region" description="Helical" evidence="6">
    <location>
        <begin position="152"/>
        <end position="171"/>
    </location>
</feature>
<evidence type="ECO:0000313" key="9">
    <source>
        <dbReference type="Proteomes" id="UP001497382"/>
    </source>
</evidence>
<proteinExistence type="inferred from homology"/>
<reference evidence="8 9" key="1">
    <citation type="submission" date="2024-04" db="EMBL/GenBank/DDBJ databases">
        <authorList>
            <person name="Rising A."/>
            <person name="Reimegard J."/>
            <person name="Sonavane S."/>
            <person name="Akerstrom W."/>
            <person name="Nylinder S."/>
            <person name="Hedman E."/>
            <person name="Kallberg Y."/>
        </authorList>
    </citation>
    <scope>NUCLEOTIDE SEQUENCE [LARGE SCALE GENOMIC DNA]</scope>
</reference>
<dbReference type="Proteomes" id="UP001497382">
    <property type="component" value="Unassembled WGS sequence"/>
</dbReference>
<evidence type="ECO:0000313" key="8">
    <source>
        <dbReference type="EMBL" id="CAL1299245.1"/>
    </source>
</evidence>